<keyword evidence="1 12" id="KW-0240">DNA-directed RNA polymerase</keyword>
<dbReference type="GO" id="GO:0000428">
    <property type="term" value="C:DNA-directed RNA polymerase complex"/>
    <property type="evidence" value="ECO:0007669"/>
    <property type="project" value="UniProtKB-KW"/>
</dbReference>
<gene>
    <name evidence="12 16" type="primary">dnaG</name>
    <name evidence="16" type="ORF">Cva_01510</name>
</gene>
<dbReference type="SUPFAM" id="SSF56731">
    <property type="entry name" value="DNA primase core"/>
    <property type="match status" value="1"/>
</dbReference>
<evidence type="ECO:0000256" key="9">
    <source>
        <dbReference type="ARBA" id="ARBA00022842"/>
    </source>
</evidence>
<dbReference type="Gene3D" id="3.90.580.10">
    <property type="entry name" value="Zinc finger, CHC2-type domain"/>
    <property type="match status" value="1"/>
</dbReference>
<comment type="cofactor">
    <cofactor evidence="12 13 14">
        <name>Zn(2+)</name>
        <dbReference type="ChEBI" id="CHEBI:29105"/>
    </cofactor>
    <text evidence="12 13 14">Binds 1 zinc ion per monomer.</text>
</comment>
<dbReference type="Pfam" id="PF08275">
    <property type="entry name" value="DNAG_N"/>
    <property type="match status" value="1"/>
</dbReference>
<accession>A0A0K8ME91</accession>
<dbReference type="Pfam" id="PF13662">
    <property type="entry name" value="Toprim_4"/>
    <property type="match status" value="1"/>
</dbReference>
<protein>
    <recommendedName>
        <fullName evidence="12 13">DNA primase</fullName>
        <ecNumber evidence="12">2.7.7.101</ecNumber>
    </recommendedName>
</protein>
<evidence type="ECO:0000256" key="7">
    <source>
        <dbReference type="ARBA" id="ARBA00022771"/>
    </source>
</evidence>
<dbReference type="Pfam" id="PF10410">
    <property type="entry name" value="DnaB_bind"/>
    <property type="match status" value="1"/>
</dbReference>
<dbReference type="InterPro" id="IPR037068">
    <property type="entry name" value="DNA_primase_core_N_sf"/>
</dbReference>
<comment type="function">
    <text evidence="12 13">RNA polymerase that catalyzes the synthesis of short RNA molecules used as primers for DNA polymerase during DNA replication.</text>
</comment>
<reference evidence="16 17" key="1">
    <citation type="submission" date="2015-03" db="EMBL/GenBank/DDBJ databases">
        <title>Caedibacter varicaedens, whole genome shotgun sequence.</title>
        <authorList>
            <person name="Suzuki H."/>
            <person name="Dapper A.L."/>
            <person name="Gibson A.K."/>
            <person name="Jackson C."/>
            <person name="Lee H."/>
            <person name="Pejaver V.R."/>
            <person name="Doak T."/>
            <person name="Lynch M."/>
        </authorList>
    </citation>
    <scope>NUCLEOTIDE SEQUENCE [LARGE SCALE GENOMIC DNA]</scope>
</reference>
<organism evidence="16 17">
    <name type="scientific">Caedimonas varicaedens</name>
    <dbReference type="NCBI Taxonomy" id="1629334"/>
    <lineage>
        <taxon>Bacteria</taxon>
        <taxon>Pseudomonadati</taxon>
        <taxon>Pseudomonadota</taxon>
        <taxon>Alphaproteobacteria</taxon>
        <taxon>Holosporales</taxon>
        <taxon>Caedimonadaceae</taxon>
        <taxon>Caedimonas</taxon>
    </lineage>
</organism>
<dbReference type="GO" id="GO:0008270">
    <property type="term" value="F:zinc ion binding"/>
    <property type="evidence" value="ECO:0007669"/>
    <property type="project" value="UniProtKB-UniRule"/>
</dbReference>
<dbReference type="Gene3D" id="3.40.1360.10">
    <property type="match status" value="1"/>
</dbReference>
<feature type="domain" description="Toprim" evidence="15">
    <location>
        <begin position="255"/>
        <end position="337"/>
    </location>
</feature>
<dbReference type="FunFam" id="3.90.580.10:FF:000001">
    <property type="entry name" value="DNA primase"/>
    <property type="match status" value="1"/>
</dbReference>
<dbReference type="FunFam" id="3.90.980.10:FF:000001">
    <property type="entry name" value="DNA primase"/>
    <property type="match status" value="1"/>
</dbReference>
<dbReference type="Proteomes" id="UP000036771">
    <property type="component" value="Unassembled WGS sequence"/>
</dbReference>
<dbReference type="PANTHER" id="PTHR30313">
    <property type="entry name" value="DNA PRIMASE"/>
    <property type="match status" value="1"/>
</dbReference>
<sequence length="588" mass="67205">MAISSEFLDQLKARIQLSTVIGARIKLKRKGRYMSGLCPFHNEKTPSFTVNDAQGSYHCFGCGSHGDVIAFTQLSENMTFIEAVGKLAAFAGMSLPPSFSESKESLQKSLDIYEVLEETASFFQSILRSNQGQEAQKYLDQRGIQSETCECFRLGFSPEENGLKKYLLGRGYSEKQLLAAGLLSQNEEKSVTYDRFRHRLMFPIWDRQGRVIAFGGRILKKGEPKYLNSPETDVFHKGSLLYAYHLARRPAQQAQRLIVCEGYMDVIALHQAGIKYSVAPLGTALTEEQISLLWNLTPSPILCFDGDAPGKKAALRTAERVLPILKSGYSLRYAHLPEGEDPDSLIQRGGLKKLEDTFENSIPLADVLWYQTFNAASLKTPEDRAKFEKTLMKLVQEIKDPILRNNYRDTFKTRLFESFRFYKNAAREKKGANNPVLPVQAKPNFDPVHIQQKILFAGLLNHPQLIEEYYEPFLDLDITSEKLRRLRDQIILKINETPALDSGLLQHHLHNEGFTDLLDDILNEDVYKHASFVRPETDNESIRQGWLEVWDHLQNLKKMADHAKNMDERFQHHLSPLLKAMMRRVLYN</sequence>
<keyword evidence="8 12" id="KW-0862">Zinc</keyword>
<dbReference type="InterPro" id="IPR002694">
    <property type="entry name" value="Znf_CHC2"/>
</dbReference>
<comment type="catalytic activity">
    <reaction evidence="12">
        <text>ssDNA + n NTP = ssDNA/pppN(pN)n-1 hybrid + (n-1) diphosphate.</text>
        <dbReference type="EC" id="2.7.7.101"/>
    </reaction>
</comment>
<evidence type="ECO:0000256" key="4">
    <source>
        <dbReference type="ARBA" id="ARBA00022695"/>
    </source>
</evidence>
<dbReference type="InterPro" id="IPR030846">
    <property type="entry name" value="DnaG_bac"/>
</dbReference>
<dbReference type="PANTHER" id="PTHR30313:SF2">
    <property type="entry name" value="DNA PRIMASE"/>
    <property type="match status" value="1"/>
</dbReference>
<dbReference type="GO" id="GO:0005737">
    <property type="term" value="C:cytoplasm"/>
    <property type="evidence" value="ECO:0007669"/>
    <property type="project" value="TreeGrafter"/>
</dbReference>
<dbReference type="InterPro" id="IPR034151">
    <property type="entry name" value="TOPRIM_DnaG_bac"/>
</dbReference>
<keyword evidence="7 12" id="KW-0863">Zinc-finger</keyword>
<evidence type="ECO:0000259" key="15">
    <source>
        <dbReference type="PROSITE" id="PS50880"/>
    </source>
</evidence>
<dbReference type="Pfam" id="PF01807">
    <property type="entry name" value="Zn_ribbon_DnaG"/>
    <property type="match status" value="1"/>
</dbReference>
<evidence type="ECO:0000313" key="16">
    <source>
        <dbReference type="EMBL" id="GAO98841.1"/>
    </source>
</evidence>
<keyword evidence="3 12" id="KW-0808">Transferase</keyword>
<keyword evidence="11 12" id="KW-0804">Transcription</keyword>
<dbReference type="PROSITE" id="PS50880">
    <property type="entry name" value="TOPRIM"/>
    <property type="match status" value="1"/>
</dbReference>
<dbReference type="InterPro" id="IPR050219">
    <property type="entry name" value="DnaG_primase"/>
</dbReference>
<dbReference type="InterPro" id="IPR036977">
    <property type="entry name" value="DNA_primase_Znf_CHC2"/>
</dbReference>
<evidence type="ECO:0000256" key="2">
    <source>
        <dbReference type="ARBA" id="ARBA00022515"/>
    </source>
</evidence>
<dbReference type="SMART" id="SM00493">
    <property type="entry name" value="TOPRIM"/>
    <property type="match status" value="1"/>
</dbReference>
<dbReference type="InterPro" id="IPR006171">
    <property type="entry name" value="TOPRIM_dom"/>
</dbReference>
<comment type="domain">
    <text evidence="12">Contains an N-terminal zinc-binding domain, a central core domain that contains the primase activity, and a C-terminal DnaB-binding domain.</text>
</comment>
<keyword evidence="2 12" id="KW-0639">Primosome</keyword>
<evidence type="ECO:0000313" key="17">
    <source>
        <dbReference type="Proteomes" id="UP000036771"/>
    </source>
</evidence>
<keyword evidence="4 12" id="KW-0548">Nucleotidyltransferase</keyword>
<evidence type="ECO:0000256" key="8">
    <source>
        <dbReference type="ARBA" id="ARBA00022833"/>
    </source>
</evidence>
<dbReference type="NCBIfam" id="TIGR01391">
    <property type="entry name" value="dnaG"/>
    <property type="match status" value="1"/>
</dbReference>
<dbReference type="CDD" id="cd03364">
    <property type="entry name" value="TOPRIM_DnaG_primases"/>
    <property type="match status" value="1"/>
</dbReference>
<keyword evidence="5 12" id="KW-0235">DNA replication</keyword>
<comment type="similarity">
    <text evidence="12 13">Belongs to the DnaG primase family.</text>
</comment>
<name>A0A0K8ME91_9PROT</name>
<dbReference type="Gene3D" id="3.90.980.10">
    <property type="entry name" value="DNA primase, catalytic core, N-terminal domain"/>
    <property type="match status" value="1"/>
</dbReference>
<dbReference type="SMART" id="SM00400">
    <property type="entry name" value="ZnF_CHCC"/>
    <property type="match status" value="1"/>
</dbReference>
<dbReference type="PIRSF" id="PIRSF002811">
    <property type="entry name" value="DnaG"/>
    <property type="match status" value="1"/>
</dbReference>
<evidence type="ECO:0000256" key="1">
    <source>
        <dbReference type="ARBA" id="ARBA00022478"/>
    </source>
</evidence>
<proteinExistence type="inferred from homology"/>
<evidence type="ECO:0000256" key="12">
    <source>
        <dbReference type="HAMAP-Rule" id="MF_00974"/>
    </source>
</evidence>
<evidence type="ECO:0000256" key="10">
    <source>
        <dbReference type="ARBA" id="ARBA00023125"/>
    </source>
</evidence>
<dbReference type="GO" id="GO:1990077">
    <property type="term" value="C:primosome complex"/>
    <property type="evidence" value="ECO:0007669"/>
    <property type="project" value="UniProtKB-KW"/>
</dbReference>
<dbReference type="GO" id="GO:0003899">
    <property type="term" value="F:DNA-directed RNA polymerase activity"/>
    <property type="evidence" value="ECO:0007669"/>
    <property type="project" value="UniProtKB-UniRule"/>
</dbReference>
<dbReference type="GO" id="GO:0006269">
    <property type="term" value="P:DNA replication, synthesis of primer"/>
    <property type="evidence" value="ECO:0007669"/>
    <property type="project" value="UniProtKB-UniRule"/>
</dbReference>
<dbReference type="STRING" id="1629334.Cva_01510"/>
<comment type="caution">
    <text evidence="16">The sequence shown here is derived from an EMBL/GenBank/DDBJ whole genome shotgun (WGS) entry which is preliminary data.</text>
</comment>
<dbReference type="EC" id="2.7.7.101" evidence="12"/>
<comment type="subunit">
    <text evidence="12">Monomer. Interacts with DnaB.</text>
</comment>
<dbReference type="SUPFAM" id="SSF57783">
    <property type="entry name" value="Zinc beta-ribbon"/>
    <property type="match status" value="1"/>
</dbReference>
<keyword evidence="10 12" id="KW-0238">DNA-binding</keyword>
<keyword evidence="6 12" id="KW-0479">Metal-binding</keyword>
<dbReference type="InterPro" id="IPR019475">
    <property type="entry name" value="DNA_primase_DnaB-bd"/>
</dbReference>
<evidence type="ECO:0000256" key="6">
    <source>
        <dbReference type="ARBA" id="ARBA00022723"/>
    </source>
</evidence>
<dbReference type="FunFam" id="3.40.1360.10:FF:000002">
    <property type="entry name" value="DNA primase"/>
    <property type="match status" value="1"/>
</dbReference>
<dbReference type="InterPro" id="IPR006295">
    <property type="entry name" value="DNA_primase_DnaG"/>
</dbReference>
<keyword evidence="9" id="KW-0460">Magnesium</keyword>
<evidence type="ECO:0000256" key="14">
    <source>
        <dbReference type="PIRSR" id="PIRSR002811-1"/>
    </source>
</evidence>
<dbReference type="InterPro" id="IPR013264">
    <property type="entry name" value="DNAG_N"/>
</dbReference>
<evidence type="ECO:0000256" key="13">
    <source>
        <dbReference type="PIRNR" id="PIRNR002811"/>
    </source>
</evidence>
<evidence type="ECO:0000256" key="3">
    <source>
        <dbReference type="ARBA" id="ARBA00022679"/>
    </source>
</evidence>
<keyword evidence="17" id="KW-1185">Reference proteome</keyword>
<dbReference type="OrthoDB" id="9803773at2"/>
<dbReference type="AlphaFoldDB" id="A0A0K8ME91"/>
<evidence type="ECO:0000256" key="5">
    <source>
        <dbReference type="ARBA" id="ARBA00022705"/>
    </source>
</evidence>
<evidence type="ECO:0000256" key="11">
    <source>
        <dbReference type="ARBA" id="ARBA00023163"/>
    </source>
</evidence>
<dbReference type="EMBL" id="BBVC01000097">
    <property type="protein sequence ID" value="GAO98841.1"/>
    <property type="molecule type" value="Genomic_DNA"/>
</dbReference>
<dbReference type="GO" id="GO:0003677">
    <property type="term" value="F:DNA binding"/>
    <property type="evidence" value="ECO:0007669"/>
    <property type="project" value="UniProtKB-KW"/>
</dbReference>
<dbReference type="HAMAP" id="MF_00974">
    <property type="entry name" value="DNA_primase_DnaG"/>
    <property type="match status" value="1"/>
</dbReference>
<feature type="zinc finger region" description="CHC2-type" evidence="12 14">
    <location>
        <begin position="38"/>
        <end position="62"/>
    </location>
</feature>